<organism evidence="1 2">
    <name type="scientific">Aeromonas simiae</name>
    <dbReference type="NCBI Taxonomy" id="218936"/>
    <lineage>
        <taxon>Bacteria</taxon>
        <taxon>Pseudomonadati</taxon>
        <taxon>Pseudomonadota</taxon>
        <taxon>Gammaproteobacteria</taxon>
        <taxon>Aeromonadales</taxon>
        <taxon>Aeromonadaceae</taxon>
        <taxon>Aeromonas</taxon>
    </lineage>
</organism>
<keyword evidence="2" id="KW-1185">Reference proteome</keyword>
<proteinExistence type="predicted"/>
<reference evidence="1 2" key="1">
    <citation type="submission" date="2019-05" db="EMBL/GenBank/DDBJ databases">
        <title>OXA-830, a novel chromosomally encoded expanded-spectrum class D beta-lactamase in Aeromonas simiae.</title>
        <authorList>
            <person name="Zhou W."/>
            <person name="Chen Q."/>
        </authorList>
    </citation>
    <scope>NUCLEOTIDE SEQUENCE [LARGE SCALE GENOMIC DNA]</scope>
    <source>
        <strain evidence="1 2">A6</strain>
    </source>
</reference>
<dbReference type="AlphaFoldDB" id="A0A5J6WR61"/>
<dbReference type="GO" id="GO:0005829">
    <property type="term" value="C:cytosol"/>
    <property type="evidence" value="ECO:0007669"/>
    <property type="project" value="TreeGrafter"/>
</dbReference>
<evidence type="ECO:0000313" key="2">
    <source>
        <dbReference type="Proteomes" id="UP000594034"/>
    </source>
</evidence>
<dbReference type="EMBL" id="CP040449">
    <property type="protein sequence ID" value="QFI53452.1"/>
    <property type="molecule type" value="Genomic_DNA"/>
</dbReference>
<dbReference type="KEGG" id="asim:FE240_01220"/>
<dbReference type="InterPro" id="IPR007416">
    <property type="entry name" value="YggL_50S_bp"/>
</dbReference>
<dbReference type="PANTHER" id="PTHR38778">
    <property type="entry name" value="CYTOPLASMIC PROTEIN-RELATED"/>
    <property type="match status" value="1"/>
</dbReference>
<dbReference type="RefSeq" id="WP_193003066.1">
    <property type="nucleotide sequence ID" value="NZ_CP040449.1"/>
</dbReference>
<accession>A0A5J6WR61</accession>
<dbReference type="NCBIfam" id="NF008685">
    <property type="entry name" value="PRK11702.1"/>
    <property type="match status" value="1"/>
</dbReference>
<gene>
    <name evidence="1" type="ORF">FE240_01220</name>
</gene>
<dbReference type="PANTHER" id="PTHR38778:SF1">
    <property type="entry name" value="CYTOPLASMIC PROTEIN"/>
    <property type="match status" value="1"/>
</dbReference>
<evidence type="ECO:0000313" key="1">
    <source>
        <dbReference type="EMBL" id="QFI53452.1"/>
    </source>
</evidence>
<name>A0A5J6WR61_9GAMM</name>
<dbReference type="Pfam" id="PF04320">
    <property type="entry name" value="YggL_50S_bp"/>
    <property type="match status" value="1"/>
</dbReference>
<sequence>MANRSRRLRKKLRVDEFQELGFDLNWNFPVGTTEAQIDALVDAFIDEVVEPRALAFAGSGHLVWEGMVCTQAIGKCTEEDRQVIEGWLKGKGMEQVKASSLFDLWYGEPA</sequence>
<protein>
    <submittedName>
        <fullName evidence="1">DUF469 domain-containing protein</fullName>
    </submittedName>
</protein>
<dbReference type="Proteomes" id="UP000594034">
    <property type="component" value="Chromosome"/>
</dbReference>